<reference evidence="1 2" key="1">
    <citation type="submission" date="2018-01" db="EMBL/GenBank/DDBJ databases">
        <title>Complete genome sequence of Streptomyces lunaelactis MM109T, a Ferroverdin A producer isolated from cave moonmilk deposits.</title>
        <authorList>
            <person name="Naome A."/>
            <person name="Martinet L."/>
            <person name="Maciejewska M."/>
            <person name="Anderssen S."/>
            <person name="Adam D."/>
            <person name="Tenconi E."/>
            <person name="Deflandre B."/>
            <person name="Arguelles-Arias A."/>
            <person name="Calusinska M."/>
            <person name="Copieters W."/>
            <person name="Karim L."/>
            <person name="Hanikenne M."/>
            <person name="Baurain D."/>
            <person name="van Wezel G."/>
            <person name="Smargiasso N."/>
            <person name="de Pauw E."/>
            <person name="Delfosse P."/>
            <person name="Rigali S."/>
        </authorList>
    </citation>
    <scope>NUCLEOTIDE SEQUENCE [LARGE SCALE GENOMIC DNA]</scope>
    <source>
        <strain evidence="1 2">MM109</strain>
    </source>
</reference>
<dbReference type="PANTHER" id="PTHR36849:SF1">
    <property type="entry name" value="CYTOPLASMIC PROTEIN"/>
    <property type="match status" value="1"/>
</dbReference>
<dbReference type="KEGG" id="slk:SLUN_04015"/>
<dbReference type="Proteomes" id="UP000244201">
    <property type="component" value="Chromosome"/>
</dbReference>
<dbReference type="Pfam" id="PF22752">
    <property type="entry name" value="DUF488-N3i"/>
    <property type="match status" value="1"/>
</dbReference>
<accession>A0A2R4SX88</accession>
<dbReference type="OrthoDB" id="9790745at2"/>
<sequence length="123" mass="14022">MVSGPFQVRRVYDPAHPDDGSRVLVDRLWPRGVSKERASVDAWLKDIAPSDELRHWYHEDRSRLEEFTQRYLRELADSDHAPAVDRLLALSAAGSVTVVTAVKDVERSHVPVLLTHLERRSEG</sequence>
<name>A0A2R4SX88_9ACTN</name>
<dbReference type="GeneID" id="55654432"/>
<dbReference type="AlphaFoldDB" id="A0A2R4SX88"/>
<keyword evidence="2" id="KW-1185">Reference proteome</keyword>
<protein>
    <submittedName>
        <fullName evidence="1">DUF488 domain-containing protein</fullName>
    </submittedName>
</protein>
<gene>
    <name evidence="1" type="ORF">SLUN_04015</name>
</gene>
<evidence type="ECO:0000313" key="1">
    <source>
        <dbReference type="EMBL" id="AVZ71491.1"/>
    </source>
</evidence>
<organism evidence="1 2">
    <name type="scientific">Streptomyces lunaelactis</name>
    <dbReference type="NCBI Taxonomy" id="1535768"/>
    <lineage>
        <taxon>Bacteria</taxon>
        <taxon>Bacillati</taxon>
        <taxon>Actinomycetota</taxon>
        <taxon>Actinomycetes</taxon>
        <taxon>Kitasatosporales</taxon>
        <taxon>Streptomycetaceae</taxon>
        <taxon>Streptomyces</taxon>
    </lineage>
</organism>
<proteinExistence type="predicted"/>
<dbReference type="EMBL" id="CP026304">
    <property type="protein sequence ID" value="AVZ71491.1"/>
    <property type="molecule type" value="Genomic_DNA"/>
</dbReference>
<evidence type="ECO:0000313" key="2">
    <source>
        <dbReference type="Proteomes" id="UP000244201"/>
    </source>
</evidence>
<dbReference type="PANTHER" id="PTHR36849">
    <property type="entry name" value="CYTOPLASMIC PROTEIN-RELATED"/>
    <property type="match status" value="1"/>
</dbReference>
<dbReference type="RefSeq" id="WP_108147182.1">
    <property type="nucleotide sequence ID" value="NZ_CP026304.1"/>
</dbReference>
<dbReference type="InterPro" id="IPR052552">
    <property type="entry name" value="YeaO-like"/>
</dbReference>